<proteinExistence type="inferred from homology"/>
<dbReference type="Proteomes" id="UP000683246">
    <property type="component" value="Chromosome"/>
</dbReference>
<evidence type="ECO:0000313" key="8">
    <source>
        <dbReference type="Proteomes" id="UP000683246"/>
    </source>
</evidence>
<dbReference type="HAMAP" id="MF_01114">
    <property type="entry name" value="RecX"/>
    <property type="match status" value="1"/>
</dbReference>
<name>A0A8J8MJZ1_9FIRM</name>
<dbReference type="RefSeq" id="WP_212698546.1">
    <property type="nucleotide sequence ID" value="NZ_CP058649.1"/>
</dbReference>
<evidence type="ECO:0000256" key="3">
    <source>
        <dbReference type="ARBA" id="ARBA00018111"/>
    </source>
</evidence>
<dbReference type="Gene3D" id="1.10.10.10">
    <property type="entry name" value="Winged helix-like DNA-binding domain superfamily/Winged helix DNA-binding domain"/>
    <property type="match status" value="2"/>
</dbReference>
<reference evidence="7" key="1">
    <citation type="submission" date="2020-07" db="EMBL/GenBank/DDBJ databases">
        <title>Vallitalea pronyensis genome.</title>
        <authorList>
            <person name="Postec A."/>
        </authorList>
    </citation>
    <scope>NUCLEOTIDE SEQUENCE</scope>
    <source>
        <strain evidence="7">FatNI3</strain>
    </source>
</reference>
<evidence type="ECO:0000256" key="1">
    <source>
        <dbReference type="ARBA" id="ARBA00004496"/>
    </source>
</evidence>
<comment type="function">
    <text evidence="5">Modulates RecA activity.</text>
</comment>
<dbReference type="GO" id="GO:0006282">
    <property type="term" value="P:regulation of DNA repair"/>
    <property type="evidence" value="ECO:0007669"/>
    <property type="project" value="UniProtKB-UniRule"/>
</dbReference>
<feature type="domain" description="RecX third three-helical" evidence="6">
    <location>
        <begin position="154"/>
        <end position="197"/>
    </location>
</feature>
<dbReference type="EMBL" id="CP058649">
    <property type="protein sequence ID" value="QUI23045.1"/>
    <property type="molecule type" value="Genomic_DNA"/>
</dbReference>
<dbReference type="KEGG" id="vpy:HZI73_12445"/>
<comment type="subcellular location">
    <subcellularLocation>
        <location evidence="1 5">Cytoplasm</location>
    </subcellularLocation>
</comment>
<sequence length="205" mass="24868">MIITDIQQNKRFKNYLDIYLDHEYAFFLTNREIKYLKLNKGDQIMESSLNNIYRDYVYPRARNRAFRLLQRRDMTKLEMVNKLKLSGNSPVVIDYILSLLEEYHYIDDDAYANKYISYNKERKSILQMKMELGRKGVPKDIIVRHLEDAHVCEEKVAYALLEKKYKNQQQMDEKIKKRMMGFLLRKGYPYHLVNKVICHFIEQKY</sequence>
<keyword evidence="4 5" id="KW-0963">Cytoplasm</keyword>
<dbReference type="InterPro" id="IPR003783">
    <property type="entry name" value="Regulatory_RecX"/>
</dbReference>
<evidence type="ECO:0000259" key="6">
    <source>
        <dbReference type="Pfam" id="PF21981"/>
    </source>
</evidence>
<keyword evidence="8" id="KW-1185">Reference proteome</keyword>
<organism evidence="7 8">
    <name type="scientific">Vallitalea pronyensis</name>
    <dbReference type="NCBI Taxonomy" id="1348613"/>
    <lineage>
        <taxon>Bacteria</taxon>
        <taxon>Bacillati</taxon>
        <taxon>Bacillota</taxon>
        <taxon>Clostridia</taxon>
        <taxon>Lachnospirales</taxon>
        <taxon>Vallitaleaceae</taxon>
        <taxon>Vallitalea</taxon>
    </lineage>
</organism>
<comment type="similarity">
    <text evidence="2 5">Belongs to the RecX family.</text>
</comment>
<dbReference type="InterPro" id="IPR053925">
    <property type="entry name" value="RecX_HTH_3rd"/>
</dbReference>
<evidence type="ECO:0000313" key="7">
    <source>
        <dbReference type="EMBL" id="QUI23045.1"/>
    </source>
</evidence>
<dbReference type="PANTHER" id="PTHR33602:SF1">
    <property type="entry name" value="REGULATORY PROTEIN RECX FAMILY PROTEIN"/>
    <property type="match status" value="1"/>
</dbReference>
<gene>
    <name evidence="5" type="primary">recX</name>
    <name evidence="7" type="ORF">HZI73_12445</name>
</gene>
<evidence type="ECO:0000256" key="5">
    <source>
        <dbReference type="HAMAP-Rule" id="MF_01114"/>
    </source>
</evidence>
<evidence type="ECO:0000256" key="4">
    <source>
        <dbReference type="ARBA" id="ARBA00022490"/>
    </source>
</evidence>
<dbReference type="Pfam" id="PF21981">
    <property type="entry name" value="RecX_HTH3"/>
    <property type="match status" value="1"/>
</dbReference>
<evidence type="ECO:0000256" key="2">
    <source>
        <dbReference type="ARBA" id="ARBA00009695"/>
    </source>
</evidence>
<dbReference type="AlphaFoldDB" id="A0A8J8MJZ1"/>
<accession>A0A8J8MJZ1</accession>
<dbReference type="PANTHER" id="PTHR33602">
    <property type="entry name" value="REGULATORY PROTEIN RECX FAMILY PROTEIN"/>
    <property type="match status" value="1"/>
</dbReference>
<protein>
    <recommendedName>
        <fullName evidence="3 5">Regulatory protein RecX</fullName>
    </recommendedName>
</protein>
<dbReference type="GO" id="GO:0005737">
    <property type="term" value="C:cytoplasm"/>
    <property type="evidence" value="ECO:0007669"/>
    <property type="project" value="UniProtKB-SubCell"/>
</dbReference>
<dbReference type="InterPro" id="IPR036388">
    <property type="entry name" value="WH-like_DNA-bd_sf"/>
</dbReference>